<gene>
    <name evidence="1" type="ORF">LOY88_004394</name>
</gene>
<proteinExistence type="predicted"/>
<reference evidence="1" key="1">
    <citation type="journal article" date="2022" name="bioRxiv">
        <title>Population genetic analysis of Ophidiomyces ophidiicola, the causative agent of snake fungal disease, indicates recent introductions to the USA.</title>
        <authorList>
            <person name="Ladner J.T."/>
            <person name="Palmer J.M."/>
            <person name="Ettinger C.L."/>
            <person name="Stajich J.E."/>
            <person name="Farrell T.M."/>
            <person name="Glorioso B.M."/>
            <person name="Lawson B."/>
            <person name="Price S.J."/>
            <person name="Stengle A.G."/>
            <person name="Grear D.A."/>
            <person name="Lorch J.M."/>
        </authorList>
    </citation>
    <scope>NUCLEOTIDE SEQUENCE</scope>
    <source>
        <strain evidence="1">NWHC 24266-5</strain>
    </source>
</reference>
<evidence type="ECO:0000313" key="1">
    <source>
        <dbReference type="EMBL" id="KAI2384871.1"/>
    </source>
</evidence>
<dbReference type="EMBL" id="JALBCA010000066">
    <property type="protein sequence ID" value="KAI2384871.1"/>
    <property type="molecule type" value="Genomic_DNA"/>
</dbReference>
<comment type="caution">
    <text evidence="1">The sequence shown here is derived from an EMBL/GenBank/DDBJ whole genome shotgun (WGS) entry which is preliminary data.</text>
</comment>
<accession>A0ACB8UTM6</accession>
<sequence length="304" mass="34774">MLGLLNPLKWPVWPAMWACLSALTARIRLLFSRPSPPVGSITLKNILCIDVEDDEASYRVRKRSRVVYVYLLGPDIIPRDFQYGYMLWESLQKLPKWDEEWTSLTVRKTPHGIESTLDETHPHGLDLKQLDIPDSMAFIEHSDLTILTGIGERLFRVLCGGESLLLKVAPFPFELRYLTTEVSTYMKLAASGFPLAPKFYGLVYEGTRDRVTGFLMEIIRGRYPTMEDLGECEEALHMLHEYGFIHKDINKFNFLVTDHGVRILDFETAVLKSDADPGAADAEMKSLPTIIQEQLTFRGPWEFC</sequence>
<name>A0ACB8UTM6_9EURO</name>
<protein>
    <submittedName>
        <fullName evidence="1">Uncharacterized protein</fullName>
    </submittedName>
</protein>
<organism evidence="1">
    <name type="scientific">Ophidiomyces ophidiicola</name>
    <dbReference type="NCBI Taxonomy" id="1387563"/>
    <lineage>
        <taxon>Eukaryota</taxon>
        <taxon>Fungi</taxon>
        <taxon>Dikarya</taxon>
        <taxon>Ascomycota</taxon>
        <taxon>Pezizomycotina</taxon>
        <taxon>Eurotiomycetes</taxon>
        <taxon>Eurotiomycetidae</taxon>
        <taxon>Onygenales</taxon>
        <taxon>Onygenaceae</taxon>
        <taxon>Ophidiomyces</taxon>
    </lineage>
</organism>